<accession>A0AAJ0F8M2</accession>
<evidence type="ECO:0000313" key="2">
    <source>
        <dbReference type="Proteomes" id="UP001239445"/>
    </source>
</evidence>
<dbReference type="GO" id="GO:0043047">
    <property type="term" value="F:single-stranded telomeric DNA binding"/>
    <property type="evidence" value="ECO:0007669"/>
    <property type="project" value="InterPro"/>
</dbReference>
<dbReference type="GO" id="GO:0016233">
    <property type="term" value="P:telomere capping"/>
    <property type="evidence" value="ECO:0007669"/>
    <property type="project" value="InterPro"/>
</dbReference>
<reference evidence="1" key="1">
    <citation type="submission" date="2023-06" db="EMBL/GenBank/DDBJ databases">
        <title>Genome-scale phylogeny and comparative genomics of the fungal order Sordariales.</title>
        <authorList>
            <consortium name="Lawrence Berkeley National Laboratory"/>
            <person name="Hensen N."/>
            <person name="Bonometti L."/>
            <person name="Westerberg I."/>
            <person name="Brannstrom I.O."/>
            <person name="Guillou S."/>
            <person name="Cros-Aarteil S."/>
            <person name="Calhoun S."/>
            <person name="Haridas S."/>
            <person name="Kuo A."/>
            <person name="Mondo S."/>
            <person name="Pangilinan J."/>
            <person name="Riley R."/>
            <person name="Labutti K."/>
            <person name="Andreopoulos B."/>
            <person name="Lipzen A."/>
            <person name="Chen C."/>
            <person name="Yanf M."/>
            <person name="Daum C."/>
            <person name="Ng V."/>
            <person name="Clum A."/>
            <person name="Steindorff A."/>
            <person name="Ohm R."/>
            <person name="Martin F."/>
            <person name="Silar P."/>
            <person name="Natvig D."/>
            <person name="Lalanne C."/>
            <person name="Gautier V."/>
            <person name="Ament-Velasquez S.L."/>
            <person name="Kruys A."/>
            <person name="Hutchinson M.I."/>
            <person name="Powell A.J."/>
            <person name="Barry K."/>
            <person name="Miller A.N."/>
            <person name="Grigoriev I.V."/>
            <person name="Debuchy R."/>
            <person name="Gladieux P."/>
            <person name="Thoren M.H."/>
            <person name="Johannesson H."/>
        </authorList>
    </citation>
    <scope>NUCLEOTIDE SEQUENCE</scope>
    <source>
        <strain evidence="1">PSN4</strain>
    </source>
</reference>
<gene>
    <name evidence="1" type="ORF">QBC47DRAFT_219558</name>
</gene>
<proteinExistence type="predicted"/>
<comment type="caution">
    <text evidence="1">The sequence shown here is derived from an EMBL/GenBank/DDBJ whole genome shotgun (WGS) entry which is preliminary data.</text>
</comment>
<dbReference type="Gene3D" id="2.40.50.140">
    <property type="entry name" value="Nucleic acid-binding proteins"/>
    <property type="match status" value="1"/>
</dbReference>
<sequence length="150" mass="15913">MSNGPPASHLCLLSDLPSRQVGDKVRFLGCVVSYSSASGVLILQHRVTTGRSPTEALVNVDLILDRLEAQLTRVGEWVNVVGYIESVTPSISGPTKGDGATSIHVQGILVWSAGSLDVQRYEASVDTLISSKFQSGGETAHSEALLRAPR</sequence>
<dbReference type="InterPro" id="IPR024222">
    <property type="entry name" value="Ten1_fungal"/>
</dbReference>
<protein>
    <submittedName>
        <fullName evidence="1">CST complex subunit Ten1</fullName>
    </submittedName>
</protein>
<dbReference type="Pfam" id="PF12658">
    <property type="entry name" value="Ten1"/>
    <property type="match status" value="1"/>
</dbReference>
<evidence type="ECO:0000313" key="1">
    <source>
        <dbReference type="EMBL" id="KAK1754513.1"/>
    </source>
</evidence>
<keyword evidence="2" id="KW-1185">Reference proteome</keyword>
<dbReference type="EMBL" id="MU839835">
    <property type="protein sequence ID" value="KAK1754513.1"/>
    <property type="molecule type" value="Genomic_DNA"/>
</dbReference>
<name>A0AAJ0F8M2_9PEZI</name>
<dbReference type="Proteomes" id="UP001239445">
    <property type="component" value="Unassembled WGS sequence"/>
</dbReference>
<dbReference type="AlphaFoldDB" id="A0AAJ0F8M2"/>
<dbReference type="GO" id="GO:1990879">
    <property type="term" value="C:CST complex"/>
    <property type="evidence" value="ECO:0007669"/>
    <property type="project" value="InterPro"/>
</dbReference>
<dbReference type="InterPro" id="IPR012340">
    <property type="entry name" value="NA-bd_OB-fold"/>
</dbReference>
<organism evidence="1 2">
    <name type="scientific">Echria macrotheca</name>
    <dbReference type="NCBI Taxonomy" id="438768"/>
    <lineage>
        <taxon>Eukaryota</taxon>
        <taxon>Fungi</taxon>
        <taxon>Dikarya</taxon>
        <taxon>Ascomycota</taxon>
        <taxon>Pezizomycotina</taxon>
        <taxon>Sordariomycetes</taxon>
        <taxon>Sordariomycetidae</taxon>
        <taxon>Sordariales</taxon>
        <taxon>Schizotheciaceae</taxon>
        <taxon>Echria</taxon>
    </lineage>
</organism>